<dbReference type="PANTHER" id="PTHR42770">
    <property type="entry name" value="AMINO ACID TRANSPORTER-RELATED"/>
    <property type="match status" value="1"/>
</dbReference>
<dbReference type="GO" id="GO:0022857">
    <property type="term" value="F:transmembrane transporter activity"/>
    <property type="evidence" value="ECO:0007669"/>
    <property type="project" value="InterPro"/>
</dbReference>
<dbReference type="GO" id="GO:0005886">
    <property type="term" value="C:plasma membrane"/>
    <property type="evidence" value="ECO:0007669"/>
    <property type="project" value="UniProtKB-SubCell"/>
</dbReference>
<dbReference type="InterPro" id="IPR050367">
    <property type="entry name" value="APC_superfamily"/>
</dbReference>
<feature type="transmembrane region" description="Helical" evidence="6">
    <location>
        <begin position="217"/>
        <end position="243"/>
    </location>
</feature>
<name>A0A0X8E5T6_9MICO</name>
<dbReference type="PIRSF" id="PIRSF006060">
    <property type="entry name" value="AA_transporter"/>
    <property type="match status" value="1"/>
</dbReference>
<comment type="subcellular location">
    <subcellularLocation>
        <location evidence="1">Cell membrane</location>
        <topology evidence="1">Multi-pass membrane protein</topology>
    </subcellularLocation>
</comment>
<keyword evidence="8" id="KW-1185">Reference proteome</keyword>
<evidence type="ECO:0000256" key="4">
    <source>
        <dbReference type="ARBA" id="ARBA00022989"/>
    </source>
</evidence>
<feature type="transmembrane region" description="Helical" evidence="6">
    <location>
        <begin position="263"/>
        <end position="286"/>
    </location>
</feature>
<evidence type="ECO:0000256" key="2">
    <source>
        <dbReference type="ARBA" id="ARBA00022475"/>
    </source>
</evidence>
<dbReference type="AlphaFoldDB" id="A0A0X8E5T6"/>
<dbReference type="Gene3D" id="1.20.1740.10">
    <property type="entry name" value="Amino acid/polyamine transporter I"/>
    <property type="match status" value="1"/>
</dbReference>
<sequence length="486" mass="49455">MHQGSLGLVRGTALYIAAVLGTGILVLPGLTASVAGPGSILAVAAVFLLSIPLAGTFAALAARYPDPGGVASYVRRALGNTPARITGYWFYFGVCVGAPVVGVLGAEYIVAVLGVDRSAVGIVGLAILVPPFIANMFGLRVSGTVQLGLTVLLLAVVIGVVAVSFPAADPANFSPFLPHGLGGVGTAISLFLWAFAGWEAGTHIAGEFKNPRRVIPLATGIAVVVVGIAYLLLQIVTVAVLGVDAGNGPVPLISLVSTVAPGVGPIAVAIVAGIVVLGVINVYIGAFGKLGASLGRDGDLPRWLAKGVEDGAVPRRALVVTAVLTALYFVVMAAVGFNLTAFILVHTSCTAAIYAFGMVAAVRILERWSIGWWMAVVASVLTAGMLVLAGPNLAIPAALALAAVAVALVKRGLARRARGRVSLAEPDSTGTPLVKLSEITGTPLIEPVEIRGTPLVEPVEIRGTPLVEPVEIPTPLTRTSSELETS</sequence>
<reference evidence="8" key="2">
    <citation type="submission" date="2016-01" db="EMBL/GenBank/DDBJ databases">
        <title>First complete genome sequence of a species in the genus Microterricola, an extremophilic cold active enzyme producing strain ERGS5:02 isolated from Sikkim Himalaya.</title>
        <authorList>
            <person name="Kumar R."/>
            <person name="Singh D."/>
            <person name="Swarnkar M.K."/>
        </authorList>
    </citation>
    <scope>NUCLEOTIDE SEQUENCE [LARGE SCALE GENOMIC DNA]</scope>
    <source>
        <strain evidence="8">ERGS5:02</strain>
    </source>
</reference>
<feature type="transmembrane region" description="Helical" evidence="6">
    <location>
        <begin position="317"/>
        <end position="337"/>
    </location>
</feature>
<evidence type="ECO:0000313" key="8">
    <source>
        <dbReference type="Proteomes" id="UP000058305"/>
    </source>
</evidence>
<evidence type="ECO:0000313" key="7">
    <source>
        <dbReference type="EMBL" id="AMB59561.1"/>
    </source>
</evidence>
<feature type="transmembrane region" description="Helical" evidence="6">
    <location>
        <begin position="343"/>
        <end position="365"/>
    </location>
</feature>
<dbReference type="EMBL" id="CP014145">
    <property type="protein sequence ID" value="AMB59561.1"/>
    <property type="molecule type" value="Genomic_DNA"/>
</dbReference>
<feature type="transmembrane region" description="Helical" evidence="6">
    <location>
        <begin position="372"/>
        <end position="389"/>
    </location>
</feature>
<feature type="transmembrane region" description="Helical" evidence="6">
    <location>
        <begin position="395"/>
        <end position="413"/>
    </location>
</feature>
<evidence type="ECO:0000256" key="6">
    <source>
        <dbReference type="SAM" id="Phobius"/>
    </source>
</evidence>
<dbReference type="PANTHER" id="PTHR42770:SF13">
    <property type="entry name" value="L-METHIONINE_BRANCHED-CHAIN AMINO ACID EXPORTER YJEH"/>
    <property type="match status" value="1"/>
</dbReference>
<gene>
    <name evidence="7" type="ORF">AWU67_12565</name>
</gene>
<feature type="transmembrane region" description="Helical" evidence="6">
    <location>
        <begin position="12"/>
        <end position="34"/>
    </location>
</feature>
<dbReference type="KEGG" id="mvd:AWU67_12565"/>
<dbReference type="InterPro" id="IPR002293">
    <property type="entry name" value="AA/rel_permease1"/>
</dbReference>
<keyword evidence="4 6" id="KW-1133">Transmembrane helix</keyword>
<accession>A0A0X8E5T6</accession>
<reference evidence="7 8" key="1">
    <citation type="journal article" date="2016" name="J. Biotechnol.">
        <title>First complete genome sequence of a species in the genus Microterricola, an extremophilic cold active enzyme producing bacterial strain ERGS5:02 isolated from Sikkim Himalaya.</title>
        <authorList>
            <person name="Himanshu"/>
            <person name="Swarnkar M.K."/>
            <person name="Singh D."/>
            <person name="Kumar R."/>
        </authorList>
    </citation>
    <scope>NUCLEOTIDE SEQUENCE [LARGE SCALE GENOMIC DNA]</scope>
    <source>
        <strain evidence="7 8">ERGS5:02</strain>
    </source>
</reference>
<organism evidence="7 8">
    <name type="scientific">Microterricola viridarii</name>
    <dbReference type="NCBI Taxonomy" id="412690"/>
    <lineage>
        <taxon>Bacteria</taxon>
        <taxon>Bacillati</taxon>
        <taxon>Actinomycetota</taxon>
        <taxon>Actinomycetes</taxon>
        <taxon>Micrococcales</taxon>
        <taxon>Microbacteriaceae</taxon>
        <taxon>Microterricola</taxon>
    </lineage>
</organism>
<keyword evidence="2" id="KW-1003">Cell membrane</keyword>
<evidence type="ECO:0000256" key="1">
    <source>
        <dbReference type="ARBA" id="ARBA00004651"/>
    </source>
</evidence>
<feature type="transmembrane region" description="Helical" evidence="6">
    <location>
        <begin position="85"/>
        <end position="106"/>
    </location>
</feature>
<keyword evidence="5 6" id="KW-0472">Membrane</keyword>
<feature type="transmembrane region" description="Helical" evidence="6">
    <location>
        <begin position="40"/>
        <end position="64"/>
    </location>
</feature>
<feature type="transmembrane region" description="Helical" evidence="6">
    <location>
        <begin position="118"/>
        <end position="138"/>
    </location>
</feature>
<protein>
    <submittedName>
        <fullName evidence="7">Amino acid permease-associated protein</fullName>
    </submittedName>
</protein>
<evidence type="ECO:0000256" key="3">
    <source>
        <dbReference type="ARBA" id="ARBA00022692"/>
    </source>
</evidence>
<feature type="transmembrane region" description="Helical" evidence="6">
    <location>
        <begin position="145"/>
        <end position="165"/>
    </location>
</feature>
<dbReference type="Pfam" id="PF13520">
    <property type="entry name" value="AA_permease_2"/>
    <property type="match status" value="1"/>
</dbReference>
<feature type="transmembrane region" description="Helical" evidence="6">
    <location>
        <begin position="177"/>
        <end position="196"/>
    </location>
</feature>
<proteinExistence type="predicted"/>
<dbReference type="Proteomes" id="UP000058305">
    <property type="component" value="Chromosome"/>
</dbReference>
<evidence type="ECO:0000256" key="5">
    <source>
        <dbReference type="ARBA" id="ARBA00023136"/>
    </source>
</evidence>
<keyword evidence="3 6" id="KW-0812">Transmembrane</keyword>